<dbReference type="EMBL" id="OU594944">
    <property type="protein sequence ID" value="CAG9287646.1"/>
    <property type="molecule type" value="Genomic_DNA"/>
</dbReference>
<dbReference type="PANTHER" id="PTHR43796:SF2">
    <property type="entry name" value="CARBOXYNORSPERMIDINE SYNTHASE"/>
    <property type="match status" value="1"/>
</dbReference>
<evidence type="ECO:0000259" key="3">
    <source>
        <dbReference type="Pfam" id="PF03435"/>
    </source>
</evidence>
<dbReference type="AlphaFoldDB" id="A0A8J9SDT4"/>
<keyword evidence="1" id="KW-1133">Transmembrane helix</keyword>
<dbReference type="OMA" id="YWFDMPE"/>
<dbReference type="InterPro" id="IPR005097">
    <property type="entry name" value="Sacchrp_dh_NADP-bd"/>
</dbReference>
<keyword evidence="1" id="KW-0472">Membrane</keyword>
<keyword evidence="1" id="KW-0812">Transmembrane</keyword>
<feature type="signal peptide" evidence="2">
    <location>
        <begin position="1"/>
        <end position="30"/>
    </location>
</feature>
<dbReference type="Pfam" id="PF03435">
    <property type="entry name" value="Sacchrp_dh_NADP"/>
    <property type="match status" value="1"/>
</dbReference>
<sequence length="461" mass="49541">MIAASHYRRTNSDAKVRLVILYLLICRVASFSVKNTEQSSSCISLDNLQNKRVLVVGGSGRVGGSCVTQLVLRGSQVTVGGTNAERFLSSRKRWQSLFPDICEDLEEVDFVALNRERSESVQAVLSGYDLVVHTAGPFQGKVNTPNGVIEACVENGVPYIDVCDDYCTASAIKTKLAEKAKESKTPCIISTGCWPGVSSLMAKQLLQKSMQAYPDVDQRDISVKFSFFTAGSGGAGVTLLVATFLILAEKALTVVNGRRKVVTPMETYSTVHFGPVVGDKEVAHLNLLETASVADVLRIGNVQALFGTAPNFWNGLLGLMAKLPTQLLENEDLMRKLSMFSLPIVRLVDAFAGATNAMRCDISNTKNPDLFRCSAIYAHKNLEPCVGECVTAFAAAVLSGAVRDGIWFPEEAIQGGVDAAAVLAAASVGAHTVLVSSEGMELSLEQVWGTRRKETITMTST</sequence>
<dbReference type="PANTHER" id="PTHR43796">
    <property type="entry name" value="CARBOXYNORSPERMIDINE SYNTHASE"/>
    <property type="match status" value="1"/>
</dbReference>
<dbReference type="Proteomes" id="UP000836788">
    <property type="component" value="Chromosome 3"/>
</dbReference>
<evidence type="ECO:0000256" key="2">
    <source>
        <dbReference type="SAM" id="SignalP"/>
    </source>
</evidence>
<protein>
    <recommendedName>
        <fullName evidence="3">Saccharopine dehydrogenase NADP binding domain-containing protein</fullName>
    </recommendedName>
</protein>
<dbReference type="Gene3D" id="3.40.50.720">
    <property type="entry name" value="NAD(P)-binding Rossmann-like Domain"/>
    <property type="match status" value="1"/>
</dbReference>
<reference evidence="4" key="1">
    <citation type="submission" date="2022-02" db="EMBL/GenBank/DDBJ databases">
        <authorList>
            <person name="Giguere J D."/>
        </authorList>
    </citation>
    <scope>NUCLEOTIDE SEQUENCE</scope>
    <source>
        <strain evidence="4">CCAP 1055/1</strain>
    </source>
</reference>
<dbReference type="SUPFAM" id="SSF51735">
    <property type="entry name" value="NAD(P)-binding Rossmann-fold domains"/>
    <property type="match status" value="1"/>
</dbReference>
<feature type="domain" description="Saccharopine dehydrogenase NADP binding" evidence="3">
    <location>
        <begin position="53"/>
        <end position="166"/>
    </location>
</feature>
<feature type="chain" id="PRO_5035427707" description="Saccharopine dehydrogenase NADP binding domain-containing protein" evidence="2">
    <location>
        <begin position="31"/>
        <end position="461"/>
    </location>
</feature>
<gene>
    <name evidence="4" type="ORF">PTTT1_LOCUS36154</name>
</gene>
<proteinExistence type="predicted"/>
<keyword evidence="2" id="KW-0732">Signal</keyword>
<feature type="transmembrane region" description="Helical" evidence="1">
    <location>
        <begin position="225"/>
        <end position="248"/>
    </location>
</feature>
<dbReference type="InterPro" id="IPR036291">
    <property type="entry name" value="NAD(P)-bd_dom_sf"/>
</dbReference>
<evidence type="ECO:0000256" key="1">
    <source>
        <dbReference type="SAM" id="Phobius"/>
    </source>
</evidence>
<accession>A0A8J9SDT4</accession>
<evidence type="ECO:0000313" key="4">
    <source>
        <dbReference type="EMBL" id="CAG9287646.1"/>
    </source>
</evidence>
<organism evidence="4">
    <name type="scientific">Phaeodactylum tricornutum</name>
    <name type="common">Diatom</name>
    <dbReference type="NCBI Taxonomy" id="2850"/>
    <lineage>
        <taxon>Eukaryota</taxon>
        <taxon>Sar</taxon>
        <taxon>Stramenopiles</taxon>
        <taxon>Ochrophyta</taxon>
        <taxon>Bacillariophyta</taxon>
        <taxon>Bacillariophyceae</taxon>
        <taxon>Bacillariophycidae</taxon>
        <taxon>Naviculales</taxon>
        <taxon>Phaeodactylaceae</taxon>
        <taxon>Phaeodactylum</taxon>
    </lineage>
</organism>
<name>A0A8J9SDT4_PHATR</name>